<dbReference type="Gene3D" id="3.30.2350.10">
    <property type="entry name" value="Pseudouridine synthase"/>
    <property type="match status" value="1"/>
</dbReference>
<sequence length="871" mass="95345">MLRGLTVLLIALAWHGSSALPAHIRPGDRRIYVNGVPLHMKGVNWNPVAVGASHPFGLAFADYVVRDARIMAEAGVNVVRTYETVTDQVVLDELWRNGIQILNTIYSHAGKPLEAVRKEVDAVKHHPALLMWVAGNEWNYNGCYQHMNLDQCGNRLNEVAKIVKRYDQQHPVASVYGEAPSVDVIHKMDAIDVWGVNYYDELSFGDLFKRFAERSTKPFFLGEYGADAYDTTITAVNEDAQAYATKVLTEQIMENSAIFPGGICSGGLIFELADEWWKDGGGSPEAQDTGGLAPGGGPFPDRVFNEEWWGLLTVERVPRKAYYAYAALAIPRPDLAESVLKHGGNATEGLRKSCTSQGMSMYDALQLQRKVLRGLLHVGTSSEARVLPPSGLRTLVRRGEERSQDAEPLRTPTVHCGVILPVAPSEGPRWSLISLRAWLGRETASTLPLCAPSQSNCRSCLRRLSLSQLKAATGKSVKLNRQLVAAGSAAAVLGLARELNAVNVTTVLNQVAKRPDGRKECLGHGPLDPYVMKLDFGHFQQPRPQILERLLEEQNLSRAFATLQQRGLPSTESAMSQALTSMQDPDPQCAANTGQANFCWLCFRDSELLLCCTYERHCFLWSSLEHTWLESERLARSVPEVMSVVRWASHLPELLLRKRIDIYIARSAAGAAALPALDKTAFEICGRGAAEACPVEMVASLAGSLKELNAVPTEYMDCAAAAIQKAAKDIDVDRSPISADPDAQHGILHRLDAETSGPLVCATSYTGYALVLAPAMLQFGSRNVIKVLAATRCDKVKMLEQPLQYGERQAADLEGHEQQVAAPTYNKVASGKNRGFLVPGTTLDLGLRNQIRAHLLYQGHPLVGLPAKLNI</sequence>
<dbReference type="Proteomes" id="UP000186817">
    <property type="component" value="Unassembled WGS sequence"/>
</dbReference>
<evidence type="ECO:0000256" key="1">
    <source>
        <dbReference type="SAM" id="SignalP"/>
    </source>
</evidence>
<dbReference type="InterPro" id="IPR017853">
    <property type="entry name" value="GH"/>
</dbReference>
<feature type="chain" id="PRO_5012909474" evidence="1">
    <location>
        <begin position="20"/>
        <end position="871"/>
    </location>
</feature>
<keyword evidence="1" id="KW-0732">Signal</keyword>
<name>A0A1Q9DC52_SYMMI</name>
<evidence type="ECO:0000313" key="4">
    <source>
        <dbReference type="Proteomes" id="UP000186817"/>
    </source>
</evidence>
<protein>
    <submittedName>
        <fullName evidence="3">Beta-glucuronidase</fullName>
    </submittedName>
</protein>
<gene>
    <name evidence="3" type="primary">GUSB</name>
    <name evidence="3" type="ORF">AK812_SmicGene25417</name>
</gene>
<evidence type="ECO:0000313" key="3">
    <source>
        <dbReference type="EMBL" id="OLP92748.1"/>
    </source>
</evidence>
<organism evidence="3 4">
    <name type="scientific">Symbiodinium microadriaticum</name>
    <name type="common">Dinoflagellate</name>
    <name type="synonym">Zooxanthella microadriatica</name>
    <dbReference type="NCBI Taxonomy" id="2951"/>
    <lineage>
        <taxon>Eukaryota</taxon>
        <taxon>Sar</taxon>
        <taxon>Alveolata</taxon>
        <taxon>Dinophyceae</taxon>
        <taxon>Suessiales</taxon>
        <taxon>Symbiodiniaceae</taxon>
        <taxon>Symbiodinium</taxon>
    </lineage>
</organism>
<dbReference type="InterPro" id="IPR006103">
    <property type="entry name" value="Glyco_hydro_2_cat"/>
</dbReference>
<evidence type="ECO:0000259" key="2">
    <source>
        <dbReference type="Pfam" id="PF02836"/>
    </source>
</evidence>
<dbReference type="InterPro" id="IPR051913">
    <property type="entry name" value="GH2_Domain-Containing"/>
</dbReference>
<dbReference type="PANTHER" id="PTHR42732:SF1">
    <property type="entry name" value="BETA-MANNOSIDASE"/>
    <property type="match status" value="1"/>
</dbReference>
<dbReference type="GO" id="GO:0009982">
    <property type="term" value="F:pseudouridine synthase activity"/>
    <property type="evidence" value="ECO:0007669"/>
    <property type="project" value="InterPro"/>
</dbReference>
<comment type="caution">
    <text evidence="3">The sequence shown here is derived from an EMBL/GenBank/DDBJ whole genome shotgun (WGS) entry which is preliminary data.</text>
</comment>
<dbReference type="OrthoDB" id="421038at2759"/>
<dbReference type="EMBL" id="LSRX01000608">
    <property type="protein sequence ID" value="OLP92748.1"/>
    <property type="molecule type" value="Genomic_DNA"/>
</dbReference>
<keyword evidence="4" id="KW-1185">Reference proteome</keyword>
<feature type="domain" description="Glycoside hydrolase family 2 catalytic" evidence="2">
    <location>
        <begin position="28"/>
        <end position="230"/>
    </location>
</feature>
<dbReference type="GO" id="GO:0004553">
    <property type="term" value="F:hydrolase activity, hydrolyzing O-glycosyl compounds"/>
    <property type="evidence" value="ECO:0007669"/>
    <property type="project" value="InterPro"/>
</dbReference>
<dbReference type="Gene3D" id="3.20.20.80">
    <property type="entry name" value="Glycosidases"/>
    <property type="match status" value="1"/>
</dbReference>
<dbReference type="SUPFAM" id="SSF55120">
    <property type="entry name" value="Pseudouridine synthase"/>
    <property type="match status" value="1"/>
</dbReference>
<dbReference type="Pfam" id="PF02836">
    <property type="entry name" value="Glyco_hydro_2_C"/>
    <property type="match status" value="1"/>
</dbReference>
<dbReference type="PANTHER" id="PTHR42732">
    <property type="entry name" value="BETA-GALACTOSIDASE"/>
    <property type="match status" value="1"/>
</dbReference>
<proteinExistence type="predicted"/>
<dbReference type="SUPFAM" id="SSF51445">
    <property type="entry name" value="(Trans)glycosidases"/>
    <property type="match status" value="1"/>
</dbReference>
<reference evidence="3 4" key="1">
    <citation type="submission" date="2016-02" db="EMBL/GenBank/DDBJ databases">
        <title>Genome analysis of coral dinoflagellate symbionts highlights evolutionary adaptations to a symbiotic lifestyle.</title>
        <authorList>
            <person name="Aranda M."/>
            <person name="Li Y."/>
            <person name="Liew Y.J."/>
            <person name="Baumgarten S."/>
            <person name="Simakov O."/>
            <person name="Wilson M."/>
            <person name="Piel J."/>
            <person name="Ashoor H."/>
            <person name="Bougouffa S."/>
            <person name="Bajic V.B."/>
            <person name="Ryu T."/>
            <person name="Ravasi T."/>
            <person name="Bayer T."/>
            <person name="Micklem G."/>
            <person name="Kim H."/>
            <person name="Bhak J."/>
            <person name="Lajeunesse T.C."/>
            <person name="Voolstra C.R."/>
        </authorList>
    </citation>
    <scope>NUCLEOTIDE SEQUENCE [LARGE SCALE GENOMIC DNA]</scope>
    <source>
        <strain evidence="3 4">CCMP2467</strain>
    </source>
</reference>
<feature type="signal peptide" evidence="1">
    <location>
        <begin position="1"/>
        <end position="19"/>
    </location>
</feature>
<accession>A0A1Q9DC52</accession>
<dbReference type="GO" id="GO:0001522">
    <property type="term" value="P:pseudouridine synthesis"/>
    <property type="evidence" value="ECO:0007669"/>
    <property type="project" value="InterPro"/>
</dbReference>
<dbReference type="GO" id="GO:0003723">
    <property type="term" value="F:RNA binding"/>
    <property type="evidence" value="ECO:0007669"/>
    <property type="project" value="InterPro"/>
</dbReference>
<dbReference type="GO" id="GO:0005975">
    <property type="term" value="P:carbohydrate metabolic process"/>
    <property type="evidence" value="ECO:0007669"/>
    <property type="project" value="InterPro"/>
</dbReference>
<dbReference type="AlphaFoldDB" id="A0A1Q9DC52"/>
<dbReference type="InterPro" id="IPR020103">
    <property type="entry name" value="PsdUridine_synth_cat_dom_sf"/>
</dbReference>